<accession>A0A5J4LPZ3</accession>
<keyword evidence="3" id="KW-1185">Reference proteome</keyword>
<dbReference type="InterPro" id="IPR036866">
    <property type="entry name" value="RibonucZ/Hydroxyglut_hydro"/>
</dbReference>
<gene>
    <name evidence="2" type="ORF">San01_61140</name>
</gene>
<evidence type="ECO:0000256" key="1">
    <source>
        <dbReference type="SAM" id="MobiDB-lite"/>
    </source>
</evidence>
<dbReference type="EMBL" id="BLAG01000020">
    <property type="protein sequence ID" value="GES33626.1"/>
    <property type="molecule type" value="Genomic_DNA"/>
</dbReference>
<sequence>MFDKWLRPQEVDQPDGLLDDQLPTVGRPDLVEPRLTEQLARAQHVSAHRLADEPDDEVPVLPTHGFGSFCSSSQAEGDATTIGQDLADPVGQARHPARRHP</sequence>
<dbReference type="Gene3D" id="3.60.15.10">
    <property type="entry name" value="Ribonuclease Z/Hydroxyacylglutathione hydrolase-like"/>
    <property type="match status" value="1"/>
</dbReference>
<dbReference type="AlphaFoldDB" id="A0A5J4LPZ3"/>
<evidence type="ECO:0000313" key="2">
    <source>
        <dbReference type="EMBL" id="GES33626.1"/>
    </source>
</evidence>
<feature type="compositionally biased region" description="Basic and acidic residues" evidence="1">
    <location>
        <begin position="1"/>
        <end position="10"/>
    </location>
</feature>
<comment type="caution">
    <text evidence="2">The sequence shown here is derived from an EMBL/GenBank/DDBJ whole genome shotgun (WGS) entry which is preliminary data.</text>
</comment>
<evidence type="ECO:0000313" key="3">
    <source>
        <dbReference type="Proteomes" id="UP000325598"/>
    </source>
</evidence>
<feature type="region of interest" description="Disordered" evidence="1">
    <location>
        <begin position="43"/>
        <end position="101"/>
    </location>
</feature>
<name>A0A5J4LPZ3_9ACTN</name>
<organism evidence="2 3">
    <name type="scientific">Streptomyces angustmyceticus</name>
    <dbReference type="NCBI Taxonomy" id="285578"/>
    <lineage>
        <taxon>Bacteria</taxon>
        <taxon>Bacillati</taxon>
        <taxon>Actinomycetota</taxon>
        <taxon>Actinomycetes</taxon>
        <taxon>Kitasatosporales</taxon>
        <taxon>Streptomycetaceae</taxon>
        <taxon>Streptomyces</taxon>
    </lineage>
</organism>
<feature type="region of interest" description="Disordered" evidence="1">
    <location>
        <begin position="1"/>
        <end position="25"/>
    </location>
</feature>
<proteinExistence type="predicted"/>
<reference evidence="2 3" key="1">
    <citation type="submission" date="2019-10" db="EMBL/GenBank/DDBJ databases">
        <title>Whole genome shotgun sequence of Streptomyces angustmyceticus NBRC 3934.</title>
        <authorList>
            <person name="Hosoyama A."/>
            <person name="Ichikawa N."/>
            <person name="Kimura A."/>
            <person name="Kitahashi Y."/>
            <person name="Komaki H."/>
            <person name="Uohara A."/>
        </authorList>
    </citation>
    <scope>NUCLEOTIDE SEQUENCE [LARGE SCALE GENOMIC DNA]</scope>
    <source>
        <strain evidence="2 3">NBRC 3934</strain>
    </source>
</reference>
<feature type="compositionally biased region" description="Low complexity" evidence="1">
    <location>
        <begin position="14"/>
        <end position="23"/>
    </location>
</feature>
<protein>
    <submittedName>
        <fullName evidence="2">Uncharacterized protein</fullName>
    </submittedName>
</protein>
<dbReference type="Proteomes" id="UP000325598">
    <property type="component" value="Unassembled WGS sequence"/>
</dbReference>